<dbReference type="InterPro" id="IPR012334">
    <property type="entry name" value="Pectin_lyas_fold"/>
</dbReference>
<dbReference type="EMBL" id="JACRUN010000007">
    <property type="protein sequence ID" value="MBC5835698.1"/>
    <property type="molecule type" value="Genomic_DNA"/>
</dbReference>
<dbReference type="SMART" id="SM00710">
    <property type="entry name" value="PbH1"/>
    <property type="match status" value="17"/>
</dbReference>
<accession>A0ABR7J170</accession>
<evidence type="ECO:0000256" key="1">
    <source>
        <dbReference type="ARBA" id="ARBA00022729"/>
    </source>
</evidence>
<dbReference type="InterPro" id="IPR011050">
    <property type="entry name" value="Pectin_lyase_fold/virulence"/>
</dbReference>
<feature type="domain" description="Secretion system C-terminal sorting" evidence="3">
    <location>
        <begin position="1840"/>
        <end position="1899"/>
    </location>
</feature>
<evidence type="ECO:0000313" key="4">
    <source>
        <dbReference type="EMBL" id="MBC5835698.1"/>
    </source>
</evidence>
<dbReference type="InterPro" id="IPR026444">
    <property type="entry name" value="Secre_tail"/>
</dbReference>
<reference evidence="4 5" key="1">
    <citation type="submission" date="2020-08" db="EMBL/GenBank/DDBJ databases">
        <title>Description of novel Flavobacterium F-408 isolate.</title>
        <authorList>
            <person name="Saticioglu I.B."/>
            <person name="Duman M."/>
            <person name="Altun S."/>
        </authorList>
    </citation>
    <scope>NUCLEOTIDE SEQUENCE [LARGE SCALE GENOMIC DNA]</scope>
    <source>
        <strain evidence="4 5">F-408</strain>
    </source>
</reference>
<dbReference type="SUPFAM" id="SSF51126">
    <property type="entry name" value="Pectin lyase-like"/>
    <property type="match status" value="1"/>
</dbReference>
<feature type="signal peptide" evidence="2">
    <location>
        <begin position="1"/>
        <end position="34"/>
    </location>
</feature>
<evidence type="ECO:0000313" key="5">
    <source>
        <dbReference type="Proteomes" id="UP000605990"/>
    </source>
</evidence>
<dbReference type="InterPro" id="IPR006626">
    <property type="entry name" value="PbH1"/>
</dbReference>
<feature type="chain" id="PRO_5047169931" evidence="2">
    <location>
        <begin position="35"/>
        <end position="1909"/>
    </location>
</feature>
<proteinExistence type="predicted"/>
<sequence length="1909" mass="195082">MKKNYFFFEKMLSTNKVLMFLMIMFCLFVSNVNAQIAVTVTNNTNTTPNLAASYTSLATALTDLNAVTTMTGPVTLVLAAGNETTPSTGLQLGSASLNAVLNATNTVTLIGAGSATILNAGVGTATPASAVPDGILKLVGVDYVTINGITFTDGNTTNPATMEVGLGMFKLSATDGCQNNTIQNCIFNMQRVNNANSTAPMVEGSVGVAMMNSTALASTTVLTVTAASGSNSNNKFYNNTINSGNYGIVLIGFAAVTPFTLADTNNEIGALGFGNSILNFGGGAATNPSAGIRTLAQYGLNVNYNIVNNNNGTGVNHLTTLRGIYINTAVSASANITNNNITVISGATTSLLEGINNASGSTAASNTININNNIVALGYPTQTSATINGILNGSSAATVNINNNTVTQAAGFALAGTGTWVMIEGGSPGGILNTNNNIVSNIVRTGASGSMRCVKAATPVGLWTSIGNLVENISYSTVASTGGIDGIYDLSSATLMNISNNIVRNLSTPTTGTINGININTVSGTHTCSNNQVYNFTTTSGGAGGATFTGIVFSVGNATIFGNQIYDLNSTGTTGGTVGAITGIRQSAGTTNSIYNNKIYNLSSTSTGAIIYGINASGGTTNTIYNNIIGDLRATAANVANAIRGIDIASTNANVYYNTINLNATSSGAVFGTSALNVSSTTNLDLRNNIFNNTSTANSTGLAAAYRRSSTTLTSYAAASNNNLFYGSTIFTDGTNTDATLVAFKARVTPRDTASITENPTFVSTTGSNINFLHIDTAVATQIESGGATVSGITDDFDGNIRNVTTPDVGADEFTGVLADFTAPTISHTAPTASCIQGDRVVSATITDASGVSAGIGLPVAYWRINAGAYIATTGVDMGAGVYNFTIGSGSVYGDIITYYFVAQDNAAAPNVAALPLAGAAGFSTNPPAVSTAPTTPFSTTLLSALSGTYTVGAAGNYTTLTAAVNDFNIRCLSGPVVFDLLDTTYPSETFPITIQQNVDTNATNTLTIKPATGVTTSITGSNASAIVKLNGADYVTIDGSNNGSNSRDLIIENTNASGTVVWIASASISNGSLNNVVKNSNFIGGSSTTTVGGVLLSGIALGAAAESPNNNITINNNNFTKMQNGVFAIGNATTPDTGWNITNNIFGSAVVASKLGFRGIAVQNAQNFIVSGNQITGVTTASTSTASGILVGANAFNGSVFNNTISDIKNTNTGGYGANGIQLNSSNTTANMLVYNNFIFNVAGNGYALGTAVSDNGYGIICTAGAGYSIYNNTVVLNSNQTVSGLPAAFNVTAGVSAAGAINLRNNIFVNTQTQTGERYVIYCSSPNTIFSAIDYNDYYTTGTNLGFIGSARTNLAAIQAGFGQNTASLSLLPVFVSATDLHLVTTTNTAIDNKGTAIAAVTLDIDGNVRSATTPDMGADEFTSTACTSAIGGTASALVSTFCDSGSTTVSSTGYSTGFSTTYQWQSSVDLAFTTPINEGAALTVYADLVTPTITTTTYYRLAVTCVENGQASFSNVVTLTINVSPNADAPANVTACDSYTLPALTVGNYFTGTGGTGTALSAGNNITSTQTIYVYAQTGTTPNCTDENSFTVTINTTPVADAPANVTACDSYTLPALTVGNYFTGAGGTGTALSAGNTISSSQTIYVYAQTGTTPNCTDENSFSVTINTSPIADAPANVTACDSYTLPALTVGNYFSGAGGTGTALSAGNSITSTQTIYVYAQTGTTPNCTDENSFTVTITAATISGVTTQVINGGVAADATIEDIVVTSNGTVTWFASSADATANINPLPAGTQLVSGNIYYGVTNIGICRSTTLAVTVTVVLGNTSFDLSQLNYYPNPVKDIFNVKYNKEIVSIEVYDLTGRNVISIKPNTLEVQLNMTNLSSAMYIVRLQSVDGFTDLKIYKN</sequence>
<dbReference type="Proteomes" id="UP000605990">
    <property type="component" value="Unassembled WGS sequence"/>
</dbReference>
<evidence type="ECO:0000259" key="3">
    <source>
        <dbReference type="Pfam" id="PF18962"/>
    </source>
</evidence>
<name>A0ABR7J170_9FLAO</name>
<comment type="caution">
    <text evidence="4">The sequence shown here is derived from an EMBL/GenBank/DDBJ whole genome shotgun (WGS) entry which is preliminary data.</text>
</comment>
<keyword evidence="1 2" id="KW-0732">Signal</keyword>
<evidence type="ECO:0000256" key="2">
    <source>
        <dbReference type="SAM" id="SignalP"/>
    </source>
</evidence>
<keyword evidence="5" id="KW-1185">Reference proteome</keyword>
<organism evidence="4 5">
    <name type="scientific">Flavobacterium bernardetii</name>
    <dbReference type="NCBI Taxonomy" id="2813823"/>
    <lineage>
        <taxon>Bacteria</taxon>
        <taxon>Pseudomonadati</taxon>
        <taxon>Bacteroidota</taxon>
        <taxon>Flavobacteriia</taxon>
        <taxon>Flavobacteriales</taxon>
        <taxon>Flavobacteriaceae</taxon>
        <taxon>Flavobacterium</taxon>
    </lineage>
</organism>
<dbReference type="Pfam" id="PF18962">
    <property type="entry name" value="Por_Secre_tail"/>
    <property type="match status" value="1"/>
</dbReference>
<gene>
    <name evidence="4" type="ORF">H8R27_12445</name>
</gene>
<dbReference type="RefSeq" id="WP_166130334.1">
    <property type="nucleotide sequence ID" value="NZ_JAANOQ010000007.1"/>
</dbReference>
<dbReference type="Gene3D" id="2.160.20.10">
    <property type="entry name" value="Single-stranded right-handed beta-helix, Pectin lyase-like"/>
    <property type="match status" value="2"/>
</dbReference>
<protein>
    <submittedName>
        <fullName evidence="4">T9SS type A sorting domain-containing protein</fullName>
    </submittedName>
</protein>